<evidence type="ECO:0000313" key="2">
    <source>
        <dbReference type="Proteomes" id="UP000594262"/>
    </source>
</evidence>
<evidence type="ECO:0000313" key="1">
    <source>
        <dbReference type="EnsemblMetazoa" id="CLYHEMP004256.1"/>
    </source>
</evidence>
<dbReference type="GeneID" id="136817292"/>
<dbReference type="AlphaFoldDB" id="A0A7M5WJD1"/>
<protein>
    <submittedName>
        <fullName evidence="1">Uncharacterized protein</fullName>
    </submittedName>
</protein>
<dbReference type="EnsemblMetazoa" id="CLYHEMT004256.1">
    <property type="protein sequence ID" value="CLYHEMP004256.1"/>
    <property type="gene ID" value="CLYHEMG004256"/>
</dbReference>
<keyword evidence="2" id="KW-1185">Reference proteome</keyword>
<reference evidence="1" key="1">
    <citation type="submission" date="2021-01" db="UniProtKB">
        <authorList>
            <consortium name="EnsemblMetazoa"/>
        </authorList>
    </citation>
    <scope>IDENTIFICATION</scope>
</reference>
<name>A0A7M5WJD1_9CNID</name>
<proteinExistence type="predicted"/>
<sequence length="230" mass="26281">MTEKYQWCSNCQAFQMDEQPHKGHQLVNLGDDLIKTISALDDIIEYGQDAAASIEQDVANARRVQSEIQSMREKFKATLMSRIEKIVQDLRVALDEQSMQLLGDVDKKVSIMEENARKVIQTSRMKLDTTNTFLEKAATALPDDNGNFEEKQLKDIYQHYKTLQKVVNQEKPKVESVSVDIKFPNTMKVKTECRELSKRIIGEIANTKRPSLLDAQRASIDVANINDFKD</sequence>
<dbReference type="Proteomes" id="UP000594262">
    <property type="component" value="Unplaced"/>
</dbReference>
<organism evidence="1 2">
    <name type="scientific">Clytia hemisphaerica</name>
    <dbReference type="NCBI Taxonomy" id="252671"/>
    <lineage>
        <taxon>Eukaryota</taxon>
        <taxon>Metazoa</taxon>
        <taxon>Cnidaria</taxon>
        <taxon>Hydrozoa</taxon>
        <taxon>Hydroidolina</taxon>
        <taxon>Leptothecata</taxon>
        <taxon>Obeliida</taxon>
        <taxon>Clytiidae</taxon>
        <taxon>Clytia</taxon>
    </lineage>
</organism>
<accession>A0A7M5WJD1</accession>
<dbReference type="RefSeq" id="XP_066929737.1">
    <property type="nucleotide sequence ID" value="XM_067073636.1"/>
</dbReference>